<gene>
    <name evidence="2" type="ORF">BLA24064_03248</name>
    <name evidence="1" type="ORF">F7R21_20710</name>
</gene>
<dbReference type="Gene3D" id="3.10.450.50">
    <property type="match status" value="1"/>
</dbReference>
<dbReference type="RefSeq" id="WP_151066000.1">
    <property type="nucleotide sequence ID" value="NZ_VZOJ01000061.1"/>
</dbReference>
<dbReference type="Proteomes" id="UP000430232">
    <property type="component" value="Unassembled WGS sequence"/>
</dbReference>
<dbReference type="AlphaFoldDB" id="A0A6H9SQG8"/>
<dbReference type="EMBL" id="CABVPL010000021">
    <property type="protein sequence ID" value="VWB69447.1"/>
    <property type="molecule type" value="Genomic_DNA"/>
</dbReference>
<reference evidence="2 4" key="2">
    <citation type="submission" date="2019-09" db="EMBL/GenBank/DDBJ databases">
        <authorList>
            <person name="Depoorter E."/>
        </authorList>
    </citation>
    <scope>NUCLEOTIDE SEQUENCE [LARGE SCALE GENOMIC DNA]</scope>
    <source>
        <strain evidence="2">LMG 24064</strain>
    </source>
</reference>
<accession>A0A6H9SQG8</accession>
<reference evidence="1 3" key="1">
    <citation type="submission" date="2019-09" db="EMBL/GenBank/DDBJ databases">
        <title>Draft genome sequences of 48 bacterial type strains from the CCUG.</title>
        <authorList>
            <person name="Tunovic T."/>
            <person name="Pineiro-Iglesias B."/>
            <person name="Unosson C."/>
            <person name="Inganas E."/>
            <person name="Ohlen M."/>
            <person name="Cardew S."/>
            <person name="Jensie-Markopoulos S."/>
            <person name="Salva-Serra F."/>
            <person name="Jaen-Luchoro D."/>
            <person name="Karlsson R."/>
            <person name="Svensson-Stadler L."/>
            <person name="Chun J."/>
            <person name="Moore E."/>
        </authorList>
    </citation>
    <scope>NUCLEOTIDE SEQUENCE [LARGE SCALE GENOMIC DNA]</scope>
    <source>
        <strain evidence="1 3">CCUG 54555</strain>
    </source>
</reference>
<dbReference type="Proteomes" id="UP000494222">
    <property type="component" value="Unassembled WGS sequence"/>
</dbReference>
<dbReference type="EMBL" id="VZOJ01000061">
    <property type="protein sequence ID" value="KAB0637901.1"/>
    <property type="molecule type" value="Genomic_DNA"/>
</dbReference>
<dbReference type="OrthoDB" id="9005920at2"/>
<evidence type="ECO:0000313" key="1">
    <source>
        <dbReference type="EMBL" id="KAB0637901.1"/>
    </source>
</evidence>
<keyword evidence="3" id="KW-1185">Reference proteome</keyword>
<name>A0A6H9SQG8_9BURK</name>
<organism evidence="1 3">
    <name type="scientific">Burkholderia latens</name>
    <dbReference type="NCBI Taxonomy" id="488446"/>
    <lineage>
        <taxon>Bacteria</taxon>
        <taxon>Pseudomonadati</taxon>
        <taxon>Pseudomonadota</taxon>
        <taxon>Betaproteobacteria</taxon>
        <taxon>Burkholderiales</taxon>
        <taxon>Burkholderiaceae</taxon>
        <taxon>Burkholderia</taxon>
        <taxon>Burkholderia cepacia complex</taxon>
    </lineage>
</organism>
<sequence>MEPRFTLAQMRDVWIDAYRRADVEQLAFVASPYFFVQHEVRIRTKAQFLARMRIVAAERAPDSLDIEYRDETKQIVVRWQSATITGIGSVWINQAIDSRFDFVEQWYVIDARWRIAGLRYEQR</sequence>
<protein>
    <submittedName>
        <fullName evidence="1">Nuclear transport factor 2 family protein</fullName>
    </submittedName>
</protein>
<evidence type="ECO:0000313" key="4">
    <source>
        <dbReference type="Proteomes" id="UP000494222"/>
    </source>
</evidence>
<evidence type="ECO:0000313" key="3">
    <source>
        <dbReference type="Proteomes" id="UP000430232"/>
    </source>
</evidence>
<evidence type="ECO:0000313" key="2">
    <source>
        <dbReference type="EMBL" id="VWB69447.1"/>
    </source>
</evidence>
<proteinExistence type="predicted"/>